<keyword evidence="1" id="KW-0732">Signal</keyword>
<sequence length="258" mass="27858">MSSQHPPHAAFFLALLLISLPALADPSRPGGGEEIGDADWAFKLTPSWYSTTHQAAATDVNVRATNGAHAFWLGHYRQGGSADGDSGFEQTRTGYEYTLVGAAGKLVPSLQVASHGFVGGSVNAEIGTQVFALLGFGRTNTRAYYNLNFDPNDSVVYGFGTRLVPASTISLYAVRDDRLDTGQVVTHAVWRYQVSDLQRLTVDVSDKHGRPSPDEASVAGRGVSLTYDYASVFVRLAHEQKVNFSGEDQTRVTVGLRF</sequence>
<dbReference type="OrthoDB" id="8854613at2"/>
<reference evidence="2 3" key="1">
    <citation type="submission" date="2019-10" db="EMBL/GenBank/DDBJ databases">
        <title>Whole-genome sequence of the purple nonsulfur photosynthetic bacterium Rhodocyclus tenuis.</title>
        <authorList>
            <person name="Kyndt J.A."/>
            <person name="Meyer T.E."/>
        </authorList>
    </citation>
    <scope>NUCLEOTIDE SEQUENCE [LARGE SCALE GENOMIC DNA]</scope>
    <source>
        <strain evidence="2 3">DSM 110</strain>
    </source>
</reference>
<name>A0A6L5JV17_RHOTE</name>
<comment type="caution">
    <text evidence="2">The sequence shown here is derived from an EMBL/GenBank/DDBJ whole genome shotgun (WGS) entry which is preliminary data.</text>
</comment>
<proteinExistence type="predicted"/>
<evidence type="ECO:0008006" key="4">
    <source>
        <dbReference type="Google" id="ProtNLM"/>
    </source>
</evidence>
<evidence type="ECO:0000256" key="1">
    <source>
        <dbReference type="SAM" id="SignalP"/>
    </source>
</evidence>
<feature type="signal peptide" evidence="1">
    <location>
        <begin position="1"/>
        <end position="24"/>
    </location>
</feature>
<dbReference type="Proteomes" id="UP000480275">
    <property type="component" value="Unassembled WGS sequence"/>
</dbReference>
<gene>
    <name evidence="2" type="ORF">GHK24_01145</name>
</gene>
<protein>
    <recommendedName>
        <fullName evidence="4">Porin</fullName>
    </recommendedName>
</protein>
<dbReference type="EMBL" id="WIXJ01000001">
    <property type="protein sequence ID" value="MQY50390.1"/>
    <property type="molecule type" value="Genomic_DNA"/>
</dbReference>
<accession>A0A6L5JV17</accession>
<evidence type="ECO:0000313" key="2">
    <source>
        <dbReference type="EMBL" id="MQY50390.1"/>
    </source>
</evidence>
<dbReference type="AlphaFoldDB" id="A0A6L5JV17"/>
<evidence type="ECO:0000313" key="3">
    <source>
        <dbReference type="Proteomes" id="UP000480275"/>
    </source>
</evidence>
<organism evidence="2 3">
    <name type="scientific">Rhodocyclus tenuis</name>
    <name type="common">Rhodospirillum tenue</name>
    <dbReference type="NCBI Taxonomy" id="1066"/>
    <lineage>
        <taxon>Bacteria</taxon>
        <taxon>Pseudomonadati</taxon>
        <taxon>Pseudomonadota</taxon>
        <taxon>Betaproteobacteria</taxon>
        <taxon>Rhodocyclales</taxon>
        <taxon>Rhodocyclaceae</taxon>
        <taxon>Rhodocyclus</taxon>
    </lineage>
</organism>
<feature type="chain" id="PRO_5026815403" description="Porin" evidence="1">
    <location>
        <begin position="25"/>
        <end position="258"/>
    </location>
</feature>